<sequence length="273" mass="30136">MDAAARTGVVVDTSLNLGLSEDACPVANRANGGWYSERESEASVQEFEGVNSEELKMLLLAITRKIISLLDGFSDRRSEALLKEPQNGSPRKRKLEYNSDEESWKRPRESNRGRVQKVYYQVDASDMSLVVVDGYRWRKYGQKVTRDNPSPRAYFKCSFAPSCPVKKKVQRSVDDPTILVATYEGEHNHRFPSRATAISLPPNSIGGSASIRASPSPTASSSTTQKTETGALPNLMIQQMAKSLTKDPAFTSVIAEAISGTVLSRMLAQTDRR</sequence>
<proteinExistence type="predicted"/>
<reference evidence="2" key="1">
    <citation type="journal article" date="2023" name="Front. Plant Sci.">
        <title>Chromosomal-level genome assembly of Melastoma candidum provides insights into trichome evolution.</title>
        <authorList>
            <person name="Zhong Y."/>
            <person name="Wu W."/>
            <person name="Sun C."/>
            <person name="Zou P."/>
            <person name="Liu Y."/>
            <person name="Dai S."/>
            <person name="Zhou R."/>
        </authorList>
    </citation>
    <scope>NUCLEOTIDE SEQUENCE [LARGE SCALE GENOMIC DNA]</scope>
</reference>
<name>A0ACB9RVA6_9MYRT</name>
<keyword evidence="2" id="KW-1185">Reference proteome</keyword>
<evidence type="ECO:0000313" key="1">
    <source>
        <dbReference type="EMBL" id="KAI4379867.1"/>
    </source>
</evidence>
<evidence type="ECO:0000313" key="2">
    <source>
        <dbReference type="Proteomes" id="UP001057402"/>
    </source>
</evidence>
<dbReference type="Proteomes" id="UP001057402">
    <property type="component" value="Chromosome 3"/>
</dbReference>
<protein>
    <submittedName>
        <fullName evidence="1">Uncharacterized protein</fullName>
    </submittedName>
</protein>
<accession>A0ACB9RVA6</accession>
<comment type="caution">
    <text evidence="1">The sequence shown here is derived from an EMBL/GenBank/DDBJ whole genome shotgun (WGS) entry which is preliminary data.</text>
</comment>
<organism evidence="1 2">
    <name type="scientific">Melastoma candidum</name>
    <dbReference type="NCBI Taxonomy" id="119954"/>
    <lineage>
        <taxon>Eukaryota</taxon>
        <taxon>Viridiplantae</taxon>
        <taxon>Streptophyta</taxon>
        <taxon>Embryophyta</taxon>
        <taxon>Tracheophyta</taxon>
        <taxon>Spermatophyta</taxon>
        <taxon>Magnoliopsida</taxon>
        <taxon>eudicotyledons</taxon>
        <taxon>Gunneridae</taxon>
        <taxon>Pentapetalae</taxon>
        <taxon>rosids</taxon>
        <taxon>malvids</taxon>
        <taxon>Myrtales</taxon>
        <taxon>Melastomataceae</taxon>
        <taxon>Melastomatoideae</taxon>
        <taxon>Melastomateae</taxon>
        <taxon>Melastoma</taxon>
    </lineage>
</organism>
<dbReference type="EMBL" id="CM042882">
    <property type="protein sequence ID" value="KAI4379867.1"/>
    <property type="molecule type" value="Genomic_DNA"/>
</dbReference>
<gene>
    <name evidence="1" type="ORF">MLD38_006110</name>
</gene>